<feature type="signal peptide" evidence="2">
    <location>
        <begin position="1"/>
        <end position="22"/>
    </location>
</feature>
<evidence type="ECO:0000259" key="3">
    <source>
        <dbReference type="Pfam" id="PF18962"/>
    </source>
</evidence>
<organism evidence="4 5">
    <name type="scientific">Aequorivita aurantiaca</name>
    <dbReference type="NCBI Taxonomy" id="3053356"/>
    <lineage>
        <taxon>Bacteria</taxon>
        <taxon>Pseudomonadati</taxon>
        <taxon>Bacteroidota</taxon>
        <taxon>Flavobacteriia</taxon>
        <taxon>Flavobacteriales</taxon>
        <taxon>Flavobacteriaceae</taxon>
        <taxon>Aequorivita</taxon>
    </lineage>
</organism>
<dbReference type="EMBL" id="JAUGQQ010000002">
    <property type="protein sequence ID" value="MDN3723881.1"/>
    <property type="molecule type" value="Genomic_DNA"/>
</dbReference>
<keyword evidence="1 2" id="KW-0732">Signal</keyword>
<evidence type="ECO:0000256" key="2">
    <source>
        <dbReference type="SAM" id="SignalP"/>
    </source>
</evidence>
<keyword evidence="5" id="KW-1185">Reference proteome</keyword>
<evidence type="ECO:0000313" key="4">
    <source>
        <dbReference type="EMBL" id="MDN3723881.1"/>
    </source>
</evidence>
<dbReference type="NCBIfam" id="TIGR04183">
    <property type="entry name" value="Por_Secre_tail"/>
    <property type="match status" value="1"/>
</dbReference>
<evidence type="ECO:0000313" key="5">
    <source>
        <dbReference type="Proteomes" id="UP001244787"/>
    </source>
</evidence>
<dbReference type="InterPro" id="IPR026444">
    <property type="entry name" value="Secre_tail"/>
</dbReference>
<sequence length="549" mass="57475">MKKTTLLIFMGICAIGFSQNRATNVSADHNSPNVQLPAAYYNATGTAVGETTGLTSTIERDENLNIPFTGTYYFRSPNAVVYDNGPYFNVAGPPDISFLQDASLGMSLYGFGAQFTAGNSMADDVVLTDSYDITSIDVFAYQTGSSAPSINALYLQVWDGDPSGGGASVIWGDLTTDILDTATATDAFRQLESAPGDTSREIQRVTGLTTGLSLTPGTYWIEYTFEGTGASGPWAPPIVITGNATTGNALQNQSGVWIIAEDGGSFTPQGMPFVMYGDLVGGGNACNESNSSNGFENGYTSSADTPQMIATDLTVAINENMSLNKATVNFIMPDGDSIVSADITVYADDFGGLPDPGNVIATQTGVVPSSQTVLGDFPAASQLDVTEVVFDLAPILLSGQAAFPTTYWVSIYVTTSAGTGGPGYWETTTASIVGYPSVYSPDGGVTWLVATGTDDLVYNFEGDCNPLGVSENALGGFAYYPNPTQGILSLKSVKNIDTVAIYNLIGQVVLSAKIDATNSNLDLSGLTSGSYIMKVTVDGQIGTYKVLKN</sequence>
<comment type="caution">
    <text evidence="4">The sequence shown here is derived from an EMBL/GenBank/DDBJ whole genome shotgun (WGS) entry which is preliminary data.</text>
</comment>
<evidence type="ECO:0000256" key="1">
    <source>
        <dbReference type="ARBA" id="ARBA00022729"/>
    </source>
</evidence>
<dbReference type="Proteomes" id="UP001244787">
    <property type="component" value="Unassembled WGS sequence"/>
</dbReference>
<protein>
    <submittedName>
        <fullName evidence="4">T9SS type A sorting domain-containing protein</fullName>
    </submittedName>
</protein>
<feature type="chain" id="PRO_5045683829" evidence="2">
    <location>
        <begin position="23"/>
        <end position="549"/>
    </location>
</feature>
<proteinExistence type="predicted"/>
<dbReference type="Pfam" id="PF18962">
    <property type="entry name" value="Por_Secre_tail"/>
    <property type="match status" value="1"/>
</dbReference>
<accession>A0ABT8DEY5</accession>
<feature type="domain" description="Secretion system C-terminal sorting" evidence="3">
    <location>
        <begin position="480"/>
        <end position="541"/>
    </location>
</feature>
<name>A0ABT8DEY5_9FLAO</name>
<dbReference type="RefSeq" id="WP_290253966.1">
    <property type="nucleotide sequence ID" value="NZ_JAUGQQ010000002.1"/>
</dbReference>
<gene>
    <name evidence="4" type="ORF">QRD02_05770</name>
</gene>
<reference evidence="4 5" key="1">
    <citation type="submission" date="2023-06" db="EMBL/GenBank/DDBJ databases">
        <authorList>
            <person name="Ye Y.-Q."/>
            <person name="Du Z.-J."/>
        </authorList>
    </citation>
    <scope>NUCLEOTIDE SEQUENCE [LARGE SCALE GENOMIC DNA]</scope>
    <source>
        <strain evidence="4 5">SDUM287046</strain>
    </source>
</reference>